<reference evidence="1" key="1">
    <citation type="submission" date="2023-07" db="EMBL/GenBank/DDBJ databases">
        <title>draft genome sequence of fig (Ficus carica).</title>
        <authorList>
            <person name="Takahashi T."/>
            <person name="Nishimura K."/>
        </authorList>
    </citation>
    <scope>NUCLEOTIDE SEQUENCE</scope>
</reference>
<name>A0AA88E6X2_FICCA</name>
<comment type="caution">
    <text evidence="1">The sequence shown here is derived from an EMBL/GenBank/DDBJ whole genome shotgun (WGS) entry which is preliminary data.</text>
</comment>
<gene>
    <name evidence="1" type="ORF">TIFTF001_037816</name>
</gene>
<dbReference type="AlphaFoldDB" id="A0AA88E6X2"/>
<accession>A0AA88E6X2</accession>
<protein>
    <submittedName>
        <fullName evidence="1">Uncharacterized protein</fullName>
    </submittedName>
</protein>
<sequence>MNFPTFGWEWITAIFSADSAKEEKLRASKGSSTQNHLSFVAYECLMTLAIEVAPQLHVFSAIHRMSNLKLLSQSCDSHLARCPDQRQRPTVLLSPQIAKLPNYSDGTLPSLPPTDTPSQPISYPIQHHDLRGNRIEPGVNHAGPSEDSTSHVWYAVLRCESFSWCITIVFLHDVKEHPAGMQDIGVCFRDIASFKDEHRVVFR</sequence>
<proteinExistence type="predicted"/>
<keyword evidence="2" id="KW-1185">Reference proteome</keyword>
<organism evidence="1 2">
    <name type="scientific">Ficus carica</name>
    <name type="common">Common fig</name>
    <dbReference type="NCBI Taxonomy" id="3494"/>
    <lineage>
        <taxon>Eukaryota</taxon>
        <taxon>Viridiplantae</taxon>
        <taxon>Streptophyta</taxon>
        <taxon>Embryophyta</taxon>
        <taxon>Tracheophyta</taxon>
        <taxon>Spermatophyta</taxon>
        <taxon>Magnoliopsida</taxon>
        <taxon>eudicotyledons</taxon>
        <taxon>Gunneridae</taxon>
        <taxon>Pentapetalae</taxon>
        <taxon>rosids</taxon>
        <taxon>fabids</taxon>
        <taxon>Rosales</taxon>
        <taxon>Moraceae</taxon>
        <taxon>Ficeae</taxon>
        <taxon>Ficus</taxon>
    </lineage>
</organism>
<evidence type="ECO:0000313" key="1">
    <source>
        <dbReference type="EMBL" id="GMN68760.1"/>
    </source>
</evidence>
<evidence type="ECO:0000313" key="2">
    <source>
        <dbReference type="Proteomes" id="UP001187192"/>
    </source>
</evidence>
<dbReference type="EMBL" id="BTGU01000687">
    <property type="protein sequence ID" value="GMN68760.1"/>
    <property type="molecule type" value="Genomic_DNA"/>
</dbReference>
<dbReference type="Proteomes" id="UP001187192">
    <property type="component" value="Unassembled WGS sequence"/>
</dbReference>